<comment type="similarity">
    <text evidence="2 13">Belongs to the mitochondrial carrier (TC 2.A.29) family.</text>
</comment>
<sequence>MMEQAISFTKDFLAGGIAIAISKMAMASIEQIKLLLQVQHASKQIAADKQYKGLVECIMGIPKEKGVLSFWRGNQANVICYFAMQALNFAFKGKCKQVFLGWGWGCVDKHTQFWRYFVGIVASGGVAGATSLCFIYLVDFARTRLVANVEKLGTKWEYKSLGDCLVMITKSDGLWALYQCFNLSLLGIIIYWATYFGMYYTAKGMPPDPKNTHIVVSWTIVQVVIAMAGIVSYPFDTVRQHMMTQLGHKRVDIRYQGTMDCRWKIFKDKGGKAFFKSAWSNILRGMGSFLVLVLYNELKKVI</sequence>
<evidence type="ECO:0000256" key="5">
    <source>
        <dbReference type="ARBA" id="ARBA00022692"/>
    </source>
</evidence>
<evidence type="ECO:0000256" key="4">
    <source>
        <dbReference type="ARBA" id="ARBA00022449"/>
    </source>
</evidence>
<evidence type="ECO:0000256" key="9">
    <source>
        <dbReference type="ARBA" id="ARBA00023128"/>
    </source>
</evidence>
<evidence type="ECO:0000256" key="2">
    <source>
        <dbReference type="ARBA" id="ARBA00006375"/>
    </source>
</evidence>
<dbReference type="Pfam" id="PF00153">
    <property type="entry name" value="Mito_carr"/>
    <property type="match status" value="3"/>
</dbReference>
<evidence type="ECO:0000256" key="3">
    <source>
        <dbReference type="ARBA" id="ARBA00022448"/>
    </source>
</evidence>
<dbReference type="OrthoDB" id="270584at2759"/>
<evidence type="ECO:0000256" key="14">
    <source>
        <dbReference type="RuleBase" id="RU368008"/>
    </source>
</evidence>
<feature type="repeat" description="Solcar" evidence="12">
    <location>
        <begin position="6"/>
        <end position="98"/>
    </location>
</feature>
<evidence type="ECO:0000256" key="10">
    <source>
        <dbReference type="ARBA" id="ARBA00023136"/>
    </source>
</evidence>
<comment type="catalytic activity">
    <reaction evidence="11">
        <text>H(+)(in) = H(+)(out)</text>
        <dbReference type="Rhea" id="RHEA:34979"/>
        <dbReference type="ChEBI" id="CHEBI:15378"/>
    </reaction>
</comment>
<dbReference type="InterPro" id="IPR023395">
    <property type="entry name" value="MCP_dom_sf"/>
</dbReference>
<keyword evidence="6" id="KW-0677">Repeat</keyword>
<dbReference type="KEGG" id="hai:109390884"/>
<keyword evidence="8 14" id="KW-1133">Transmembrane helix</keyword>
<feature type="transmembrane region" description="Helical" evidence="14">
    <location>
        <begin position="214"/>
        <end position="235"/>
    </location>
</feature>
<keyword evidence="3 13" id="KW-0813">Transport</keyword>
<evidence type="ECO:0000256" key="8">
    <source>
        <dbReference type="ARBA" id="ARBA00022989"/>
    </source>
</evidence>
<dbReference type="PRINTS" id="PR00926">
    <property type="entry name" value="MITOCARRIER"/>
</dbReference>
<dbReference type="AlphaFoldDB" id="A0A8B7SLC3"/>
<evidence type="ECO:0000256" key="7">
    <source>
        <dbReference type="ARBA" id="ARBA00022792"/>
    </source>
</evidence>
<dbReference type="PANTHER" id="PTHR45635:SF13">
    <property type="entry name" value="ADP_ATP TRANSLOCASE 3"/>
    <property type="match status" value="1"/>
</dbReference>
<feature type="transmembrane region" description="Helical" evidence="14">
    <location>
        <begin position="113"/>
        <end position="138"/>
    </location>
</feature>
<keyword evidence="15" id="KW-1185">Reference proteome</keyword>
<feature type="repeat" description="Solcar" evidence="12">
    <location>
        <begin position="216"/>
        <end position="301"/>
    </location>
</feature>
<dbReference type="SUPFAM" id="SSF103506">
    <property type="entry name" value="Mitochondrial carrier"/>
    <property type="match status" value="1"/>
</dbReference>
<feature type="repeat" description="Solcar" evidence="12">
    <location>
        <begin position="115"/>
        <end position="205"/>
    </location>
</feature>
<keyword evidence="7" id="KW-0999">Mitochondrion inner membrane</keyword>
<keyword evidence="5 12" id="KW-0812">Transmembrane</keyword>
<accession>A0A8B7SLC3</accession>
<evidence type="ECO:0000313" key="15">
    <source>
        <dbReference type="Proteomes" id="UP000694851"/>
    </source>
</evidence>
<dbReference type="RefSeq" id="XP_019513454.1">
    <property type="nucleotide sequence ID" value="XM_019657909.1"/>
</dbReference>
<dbReference type="GeneID" id="109390884"/>
<evidence type="ECO:0000256" key="12">
    <source>
        <dbReference type="PROSITE-ProRule" id="PRU00282"/>
    </source>
</evidence>
<dbReference type="GO" id="GO:1990544">
    <property type="term" value="P:mitochondrial ATP transmembrane transport"/>
    <property type="evidence" value="ECO:0007669"/>
    <property type="project" value="InterPro"/>
</dbReference>
<dbReference type="PRINTS" id="PR00927">
    <property type="entry name" value="ADPTRNSLCASE"/>
</dbReference>
<keyword evidence="10 12" id="KW-0472">Membrane</keyword>
<evidence type="ECO:0000256" key="6">
    <source>
        <dbReference type="ARBA" id="ARBA00022737"/>
    </source>
</evidence>
<dbReference type="InterPro" id="IPR002067">
    <property type="entry name" value="MCP"/>
</dbReference>
<gene>
    <name evidence="16" type="primary">LOC109390884</name>
</gene>
<dbReference type="Gene3D" id="1.50.40.10">
    <property type="entry name" value="Mitochondrial carrier domain"/>
    <property type="match status" value="1"/>
</dbReference>
<evidence type="ECO:0000256" key="11">
    <source>
        <dbReference type="ARBA" id="ARBA00024169"/>
    </source>
</evidence>
<name>A0A8B7SLC3_HIPAR</name>
<dbReference type="InterPro" id="IPR002113">
    <property type="entry name" value="ADT_euk_type"/>
</dbReference>
<dbReference type="GO" id="GO:0140021">
    <property type="term" value="P:mitochondrial ADP transmembrane transport"/>
    <property type="evidence" value="ECO:0007669"/>
    <property type="project" value="InterPro"/>
</dbReference>
<dbReference type="GO" id="GO:0005743">
    <property type="term" value="C:mitochondrial inner membrane"/>
    <property type="evidence" value="ECO:0007669"/>
    <property type="project" value="UniProtKB-SubCell"/>
</dbReference>
<dbReference type="PANTHER" id="PTHR45635">
    <property type="entry name" value="ADP,ATP CARRIER PROTEIN 1-RELATED-RELATED"/>
    <property type="match status" value="1"/>
</dbReference>
<feature type="transmembrane region" description="Helical" evidence="14">
    <location>
        <begin position="175"/>
        <end position="194"/>
    </location>
</feature>
<comment type="caution">
    <text evidence="14">Lacks conserved residue(s) required for the propagation of feature annotation.</text>
</comment>
<dbReference type="InterPro" id="IPR018108">
    <property type="entry name" value="MCP_transmembrane"/>
</dbReference>
<dbReference type="GO" id="GO:1901029">
    <property type="term" value="P:negative regulation of mitochondrial outer membrane permeabilization involved in apoptotic signaling pathway"/>
    <property type="evidence" value="ECO:0007669"/>
    <property type="project" value="TreeGrafter"/>
</dbReference>
<dbReference type="Proteomes" id="UP000694851">
    <property type="component" value="Unplaced"/>
</dbReference>
<dbReference type="PROSITE" id="PS50920">
    <property type="entry name" value="SOLCAR"/>
    <property type="match status" value="3"/>
</dbReference>
<protein>
    <recommendedName>
        <fullName evidence="14">ADP/ATP translocase</fullName>
    </recommendedName>
    <alternativeName>
        <fullName evidence="14">ADP,ATP carrier protein</fullName>
    </alternativeName>
</protein>
<dbReference type="FunFam" id="1.50.40.10:FF:000002">
    <property type="entry name" value="Putative ADP/ATP translocase 2-like"/>
    <property type="match status" value="1"/>
</dbReference>
<evidence type="ECO:0000256" key="1">
    <source>
        <dbReference type="ARBA" id="ARBA00004448"/>
    </source>
</evidence>
<reference evidence="16" key="1">
    <citation type="submission" date="2025-08" db="UniProtKB">
        <authorList>
            <consortium name="RefSeq"/>
        </authorList>
    </citation>
    <scope>IDENTIFICATION</scope>
    <source>
        <tissue evidence="16">Muscle</tissue>
    </source>
</reference>
<organism evidence="15 16">
    <name type="scientific">Hipposideros armiger</name>
    <name type="common">Great Himalayan leaf-nosed bat</name>
    <dbReference type="NCBI Taxonomy" id="186990"/>
    <lineage>
        <taxon>Eukaryota</taxon>
        <taxon>Metazoa</taxon>
        <taxon>Chordata</taxon>
        <taxon>Craniata</taxon>
        <taxon>Vertebrata</taxon>
        <taxon>Euteleostomi</taxon>
        <taxon>Mammalia</taxon>
        <taxon>Eutheria</taxon>
        <taxon>Laurasiatheria</taxon>
        <taxon>Chiroptera</taxon>
        <taxon>Yinpterochiroptera</taxon>
        <taxon>Rhinolophoidea</taxon>
        <taxon>Hipposideridae</taxon>
        <taxon>Hipposideros</taxon>
    </lineage>
</organism>
<proteinExistence type="inferred from homology"/>
<evidence type="ECO:0000313" key="16">
    <source>
        <dbReference type="RefSeq" id="XP_019513454.1"/>
    </source>
</evidence>
<comment type="function">
    <text evidence="14">Catalyzes the exchange of ADP and ATP across the membrane.</text>
</comment>
<comment type="subunit">
    <text evidence="14">Monomer.</text>
</comment>
<comment type="subcellular location">
    <subcellularLocation>
        <location evidence="14">Membrane</location>
        <topology evidence="14">Multi-pass membrane protein</topology>
    </subcellularLocation>
    <subcellularLocation>
        <location evidence="1">Mitochondrion inner membrane</location>
        <topology evidence="1">Multi-pass membrane protein</topology>
    </subcellularLocation>
</comment>
<dbReference type="GO" id="GO:0005471">
    <property type="term" value="F:ATP:ADP antiporter activity"/>
    <property type="evidence" value="ECO:0007669"/>
    <property type="project" value="UniProtKB-UniRule"/>
</dbReference>
<keyword evidence="9" id="KW-0496">Mitochondrion</keyword>
<evidence type="ECO:0000256" key="13">
    <source>
        <dbReference type="RuleBase" id="RU000488"/>
    </source>
</evidence>
<keyword evidence="4" id="KW-0050">Antiport</keyword>